<dbReference type="EMBL" id="JAAAHW010001132">
    <property type="protein sequence ID" value="KAF9996641.1"/>
    <property type="molecule type" value="Genomic_DNA"/>
</dbReference>
<evidence type="ECO:0000256" key="3">
    <source>
        <dbReference type="ARBA" id="ARBA00022827"/>
    </source>
</evidence>
<dbReference type="GO" id="GO:0005829">
    <property type="term" value="C:cytosol"/>
    <property type="evidence" value="ECO:0007669"/>
    <property type="project" value="TreeGrafter"/>
</dbReference>
<keyword evidence="3" id="KW-0274">FAD</keyword>
<feature type="domain" description="FAD-binding FR-type" evidence="5">
    <location>
        <begin position="17"/>
        <end position="289"/>
    </location>
</feature>
<dbReference type="Pfam" id="PF00667">
    <property type="entry name" value="FAD_binding_1"/>
    <property type="match status" value="1"/>
</dbReference>
<dbReference type="SUPFAM" id="SSF63380">
    <property type="entry name" value="Riboflavin synthase domain-like"/>
    <property type="match status" value="1"/>
</dbReference>
<dbReference type="GO" id="GO:0010181">
    <property type="term" value="F:FMN binding"/>
    <property type="evidence" value="ECO:0007669"/>
    <property type="project" value="TreeGrafter"/>
</dbReference>
<dbReference type="Proteomes" id="UP000749646">
    <property type="component" value="Unassembled WGS sequence"/>
</dbReference>
<dbReference type="InterPro" id="IPR017938">
    <property type="entry name" value="Riboflavin_synthase-like_b-brl"/>
</dbReference>
<feature type="non-terminal residue" evidence="6">
    <location>
        <position position="362"/>
    </location>
</feature>
<protein>
    <submittedName>
        <fullName evidence="6">NADPH-dependent diflavin oxidoreductase 1</fullName>
    </submittedName>
</protein>
<dbReference type="SUPFAM" id="SSF52343">
    <property type="entry name" value="Ferredoxin reductase-like, C-terminal NADP-linked domain"/>
    <property type="match status" value="1"/>
</dbReference>
<dbReference type="GO" id="GO:0016491">
    <property type="term" value="F:oxidoreductase activity"/>
    <property type="evidence" value="ECO:0007669"/>
    <property type="project" value="InterPro"/>
</dbReference>
<reference evidence="6" key="1">
    <citation type="journal article" date="2020" name="Fungal Divers.">
        <title>Resolving the Mortierellaceae phylogeny through synthesis of multi-gene phylogenetics and phylogenomics.</title>
        <authorList>
            <person name="Vandepol N."/>
            <person name="Liber J."/>
            <person name="Desiro A."/>
            <person name="Na H."/>
            <person name="Kennedy M."/>
            <person name="Barry K."/>
            <person name="Grigoriev I.V."/>
            <person name="Miller A.N."/>
            <person name="O'Donnell K."/>
            <person name="Stajich J.E."/>
            <person name="Bonito G."/>
        </authorList>
    </citation>
    <scope>NUCLEOTIDE SEQUENCE</scope>
    <source>
        <strain evidence="6">MES-2147</strain>
    </source>
</reference>
<keyword evidence="7" id="KW-1185">Reference proteome</keyword>
<comment type="cofactor">
    <cofactor evidence="1">
        <name>FAD</name>
        <dbReference type="ChEBI" id="CHEBI:57692"/>
    </cofactor>
</comment>
<dbReference type="GO" id="GO:0050660">
    <property type="term" value="F:flavin adenine dinucleotide binding"/>
    <property type="evidence" value="ECO:0007669"/>
    <property type="project" value="TreeGrafter"/>
</dbReference>
<proteinExistence type="predicted"/>
<name>A0A9P6SS98_9FUNG</name>
<dbReference type="InterPro" id="IPR003097">
    <property type="entry name" value="CysJ-like_FAD-binding"/>
</dbReference>
<feature type="region of interest" description="Disordered" evidence="4">
    <location>
        <begin position="173"/>
        <end position="194"/>
    </location>
</feature>
<dbReference type="Pfam" id="PF00175">
    <property type="entry name" value="NAD_binding_1"/>
    <property type="match status" value="1"/>
</dbReference>
<dbReference type="PRINTS" id="PR00371">
    <property type="entry name" value="FPNCR"/>
</dbReference>
<dbReference type="InterPro" id="IPR017927">
    <property type="entry name" value="FAD-bd_FR_type"/>
</dbReference>
<keyword evidence="2" id="KW-0285">Flavoprotein</keyword>
<dbReference type="InterPro" id="IPR039261">
    <property type="entry name" value="FNR_nucleotide-bd"/>
</dbReference>
<dbReference type="InterPro" id="IPR001709">
    <property type="entry name" value="Flavoprot_Pyr_Nucl_cyt_Rdtase"/>
</dbReference>
<dbReference type="PANTHER" id="PTHR19384">
    <property type="entry name" value="NITRIC OXIDE SYNTHASE-RELATED"/>
    <property type="match status" value="1"/>
</dbReference>
<dbReference type="PROSITE" id="PS51384">
    <property type="entry name" value="FAD_FR"/>
    <property type="match status" value="1"/>
</dbReference>
<evidence type="ECO:0000313" key="6">
    <source>
        <dbReference type="EMBL" id="KAF9996641.1"/>
    </source>
</evidence>
<dbReference type="PANTHER" id="PTHR19384:SF10">
    <property type="entry name" value="NADPH-DEPENDENT DIFLAVIN OXIDOREDUCTASE 1"/>
    <property type="match status" value="1"/>
</dbReference>
<evidence type="ECO:0000259" key="5">
    <source>
        <dbReference type="PROSITE" id="PS51384"/>
    </source>
</evidence>
<dbReference type="AlphaFoldDB" id="A0A9P6SS98"/>
<dbReference type="OrthoDB" id="1856718at2759"/>
<evidence type="ECO:0000256" key="1">
    <source>
        <dbReference type="ARBA" id="ARBA00001974"/>
    </source>
</evidence>
<evidence type="ECO:0000256" key="4">
    <source>
        <dbReference type="SAM" id="MobiDB-lite"/>
    </source>
</evidence>
<organism evidence="6 7">
    <name type="scientific">Modicella reniformis</name>
    <dbReference type="NCBI Taxonomy" id="1440133"/>
    <lineage>
        <taxon>Eukaryota</taxon>
        <taxon>Fungi</taxon>
        <taxon>Fungi incertae sedis</taxon>
        <taxon>Mucoromycota</taxon>
        <taxon>Mortierellomycotina</taxon>
        <taxon>Mortierellomycetes</taxon>
        <taxon>Mortierellales</taxon>
        <taxon>Mortierellaceae</taxon>
        <taxon>Modicella</taxon>
    </lineage>
</organism>
<accession>A0A9P6SS98</accession>
<sequence length="362" mass="41345">MSHHPHETPILDFNPEPGTFVATLVQNKRITDPKHTQDVRHIDLSIKDPGFPGYYPGDVLSMRPRNLAKDVDDFLEYNGWTSIADRPLTIFQNLSVHFTKNEDEKEKLREFVSPEGQDDLYSYCHRVRRTTFEVLKDFRDVQIPLDYIMDLFPLIMPRSFSIASASLTAVQKQQQQQQQYQSGNNNGGSDSRAIHAVNGDLTTGIMDGELEWKVGLCVAIVNYKTKLWKWRTGVCTRWLKDLPSIEDVRAAAAAPSSSIEKSKTTETGLIAREPAQFSIRIQRGTLKLPKDPNVPLICIGPGTGVAPMRSFLHHRIYVQGATENVLFFGCRKRNMDYHYCEEWEQLEREGRLKVFTACSRDQ</sequence>
<comment type="caution">
    <text evidence="6">The sequence shown here is derived from an EMBL/GenBank/DDBJ whole genome shotgun (WGS) entry which is preliminary data.</text>
</comment>
<dbReference type="Gene3D" id="2.40.30.10">
    <property type="entry name" value="Translation factors"/>
    <property type="match status" value="2"/>
</dbReference>
<evidence type="ECO:0000313" key="7">
    <source>
        <dbReference type="Proteomes" id="UP000749646"/>
    </source>
</evidence>
<evidence type="ECO:0000256" key="2">
    <source>
        <dbReference type="ARBA" id="ARBA00022630"/>
    </source>
</evidence>
<gene>
    <name evidence="6" type="primary">NDOR1</name>
    <name evidence="6" type="ORF">BGZ65_007781</name>
</gene>
<dbReference type="InterPro" id="IPR001433">
    <property type="entry name" value="OxRdtase_FAD/NAD-bd"/>
</dbReference>
<dbReference type="Gene3D" id="3.40.50.80">
    <property type="entry name" value="Nucleotide-binding domain of ferredoxin-NADP reductase (FNR) module"/>
    <property type="match status" value="1"/>
</dbReference>